<dbReference type="SUPFAM" id="SSF51621">
    <property type="entry name" value="Phosphoenolpyruvate/pyruvate domain"/>
    <property type="match status" value="1"/>
</dbReference>
<dbReference type="InterPro" id="IPR015813">
    <property type="entry name" value="Pyrv/PenolPyrv_kinase-like_dom"/>
</dbReference>
<keyword evidence="4 6" id="KW-0460">Magnesium</keyword>
<keyword evidence="3 6" id="KW-0479">Metal-binding</keyword>
<name>A0AAE3D0R8_9HYPH</name>
<dbReference type="PANTHER" id="PTHR32308">
    <property type="entry name" value="LYASE BETA SUBUNIT, PUTATIVE (AFU_ORTHOLOGUE AFUA_4G13030)-RELATED"/>
    <property type="match status" value="1"/>
</dbReference>
<dbReference type="AlphaFoldDB" id="A0AAE3D0R8"/>
<dbReference type="GO" id="GO:0000287">
    <property type="term" value="F:magnesium ion binding"/>
    <property type="evidence" value="ECO:0007669"/>
    <property type="project" value="TreeGrafter"/>
</dbReference>
<dbReference type="GO" id="GO:0016829">
    <property type="term" value="F:lyase activity"/>
    <property type="evidence" value="ECO:0007669"/>
    <property type="project" value="UniProtKB-KW"/>
</dbReference>
<dbReference type="Gene3D" id="3.20.20.60">
    <property type="entry name" value="Phosphoenolpyruvate-binding domains"/>
    <property type="match status" value="1"/>
</dbReference>
<gene>
    <name evidence="8" type="ORF">K1W69_07635</name>
</gene>
<comment type="similarity">
    <text evidence="2">Belongs to the HpcH/HpaI aldolase family.</text>
</comment>
<evidence type="ECO:0000256" key="3">
    <source>
        <dbReference type="ARBA" id="ARBA00022723"/>
    </source>
</evidence>
<dbReference type="InterPro" id="IPR005000">
    <property type="entry name" value="Aldolase/citrate-lyase_domain"/>
</dbReference>
<evidence type="ECO:0000313" key="8">
    <source>
        <dbReference type="EMBL" id="MBW8637056.1"/>
    </source>
</evidence>
<evidence type="ECO:0000256" key="4">
    <source>
        <dbReference type="ARBA" id="ARBA00022842"/>
    </source>
</evidence>
<sequence length="295" mass="31903">MRSYLFVPADSERKLEKSLQSSADCLLIDLEDSVSIARKETARTLAAAFVEEQHRTKDRSAIVIRINSLTSAMADDDLAALVPVRPDGVLLPKSEHGVDVQKLSAMIAVHEARSGIEHGNTDIHALITETATGLLNAATYGGASDRLKSVSWGAEDLSADLGVETNRDDKGHYTDVFRLARTSTLLAAASAGVMAVDTVYVDFRNEAGLETECREAVRDGFSGKMAIHPNQVEIINRVFTPSPEAIEKALRIVSLFEQSGPDAGVLSLDGKMIDRPHLRQAERLLSRARDAGVSP</sequence>
<evidence type="ECO:0000256" key="5">
    <source>
        <dbReference type="PIRSR" id="PIRSR015582-1"/>
    </source>
</evidence>
<reference evidence="8" key="1">
    <citation type="submission" date="2021-08" db="EMBL/GenBank/DDBJ databases">
        <title>Hoeflea bacterium WL0058 sp. nov., isolated from the sediment.</title>
        <authorList>
            <person name="Wang L."/>
            <person name="Zhang D."/>
        </authorList>
    </citation>
    <scope>NUCLEOTIDE SEQUENCE</scope>
    <source>
        <strain evidence="8">WL0058</strain>
    </source>
</reference>
<organism evidence="8 9">
    <name type="scientific">Flavimaribacter sediminis</name>
    <dbReference type="NCBI Taxonomy" id="2865987"/>
    <lineage>
        <taxon>Bacteria</taxon>
        <taxon>Pseudomonadati</taxon>
        <taxon>Pseudomonadota</taxon>
        <taxon>Alphaproteobacteria</taxon>
        <taxon>Hyphomicrobiales</taxon>
        <taxon>Rhizobiaceae</taxon>
        <taxon>Flavimaribacter</taxon>
    </lineage>
</organism>
<comment type="cofactor">
    <cofactor evidence="1">
        <name>Mg(2+)</name>
        <dbReference type="ChEBI" id="CHEBI:18420"/>
    </cofactor>
</comment>
<dbReference type="PIRSF" id="PIRSF015582">
    <property type="entry name" value="Cit_lyase_B"/>
    <property type="match status" value="1"/>
</dbReference>
<keyword evidence="9" id="KW-1185">Reference proteome</keyword>
<evidence type="ECO:0000256" key="1">
    <source>
        <dbReference type="ARBA" id="ARBA00001946"/>
    </source>
</evidence>
<dbReference type="InterPro" id="IPR011206">
    <property type="entry name" value="Citrate_lyase_beta/mcl1/mcl2"/>
</dbReference>
<dbReference type="PANTHER" id="PTHR32308:SF0">
    <property type="entry name" value="HPCH_HPAI ALDOLASE_CITRATE LYASE DOMAIN-CONTAINING PROTEIN"/>
    <property type="match status" value="1"/>
</dbReference>
<evidence type="ECO:0000256" key="2">
    <source>
        <dbReference type="ARBA" id="ARBA00005568"/>
    </source>
</evidence>
<dbReference type="Proteomes" id="UP001196509">
    <property type="component" value="Unassembled WGS sequence"/>
</dbReference>
<dbReference type="RefSeq" id="WP_220227687.1">
    <property type="nucleotide sequence ID" value="NZ_JAICBX010000001.1"/>
</dbReference>
<evidence type="ECO:0000256" key="6">
    <source>
        <dbReference type="PIRSR" id="PIRSR015582-2"/>
    </source>
</evidence>
<evidence type="ECO:0000313" key="9">
    <source>
        <dbReference type="Proteomes" id="UP001196509"/>
    </source>
</evidence>
<feature type="binding site" evidence="5">
    <location>
        <position position="65"/>
    </location>
    <ligand>
        <name>substrate</name>
    </ligand>
</feature>
<feature type="binding site" evidence="6">
    <location>
        <position position="156"/>
    </location>
    <ligand>
        <name>Mg(2+)</name>
        <dbReference type="ChEBI" id="CHEBI:18420"/>
    </ligand>
</feature>
<feature type="domain" description="HpcH/HpaI aldolase/citrate lyase" evidence="7">
    <location>
        <begin position="2"/>
        <end position="229"/>
    </location>
</feature>
<dbReference type="InterPro" id="IPR040442">
    <property type="entry name" value="Pyrv_kinase-like_dom_sf"/>
</dbReference>
<dbReference type="EMBL" id="JAICBX010000001">
    <property type="protein sequence ID" value="MBW8637056.1"/>
    <property type="molecule type" value="Genomic_DNA"/>
</dbReference>
<accession>A0AAE3D0R8</accession>
<evidence type="ECO:0000259" key="7">
    <source>
        <dbReference type="Pfam" id="PF03328"/>
    </source>
</evidence>
<feature type="binding site" evidence="6">
    <location>
        <position position="129"/>
    </location>
    <ligand>
        <name>Mg(2+)</name>
        <dbReference type="ChEBI" id="CHEBI:18420"/>
    </ligand>
</feature>
<proteinExistence type="inferred from homology"/>
<dbReference type="GO" id="GO:0006107">
    <property type="term" value="P:oxaloacetate metabolic process"/>
    <property type="evidence" value="ECO:0007669"/>
    <property type="project" value="TreeGrafter"/>
</dbReference>
<dbReference type="Pfam" id="PF03328">
    <property type="entry name" value="HpcH_HpaI"/>
    <property type="match status" value="1"/>
</dbReference>
<comment type="caution">
    <text evidence="8">The sequence shown here is derived from an EMBL/GenBank/DDBJ whole genome shotgun (WGS) entry which is preliminary data.</text>
</comment>
<protein>
    <submittedName>
        <fullName evidence="8">CoA ester lyase</fullName>
    </submittedName>
</protein>
<keyword evidence="8" id="KW-0456">Lyase</keyword>
<feature type="binding site" evidence="5">
    <location>
        <position position="129"/>
    </location>
    <ligand>
        <name>substrate</name>
    </ligand>
</feature>